<gene>
    <name evidence="6" type="ORF">BAR1_10205</name>
</gene>
<feature type="domain" description="MurNAc-LAA" evidence="5">
    <location>
        <begin position="237"/>
        <end position="392"/>
    </location>
</feature>
<dbReference type="RefSeq" id="WP_118942924.1">
    <property type="nucleotide sequence ID" value="NZ_CP032125.1"/>
</dbReference>
<evidence type="ECO:0000256" key="2">
    <source>
        <dbReference type="ARBA" id="ARBA00011901"/>
    </source>
</evidence>
<comment type="catalytic activity">
    <reaction evidence="1">
        <text>Hydrolyzes the link between N-acetylmuramoyl residues and L-amino acid residues in certain cell-wall glycopeptides.</text>
        <dbReference type="EC" id="3.5.1.28"/>
    </reaction>
</comment>
<dbReference type="CDD" id="cd02696">
    <property type="entry name" value="MurNAc-LAA"/>
    <property type="match status" value="1"/>
</dbReference>
<dbReference type="Proteomes" id="UP000261704">
    <property type="component" value="Chromosome"/>
</dbReference>
<dbReference type="KEGG" id="pamo:BAR1_10205"/>
<protein>
    <recommendedName>
        <fullName evidence="2">N-acetylmuramoyl-L-alanine amidase</fullName>
        <ecNumber evidence="2">3.5.1.28</ecNumber>
    </recommendedName>
</protein>
<evidence type="ECO:0000256" key="3">
    <source>
        <dbReference type="ARBA" id="ARBA00022801"/>
    </source>
</evidence>
<keyword evidence="3" id="KW-0378">Hydrolase</keyword>
<keyword evidence="7" id="KW-1185">Reference proteome</keyword>
<dbReference type="SMART" id="SM00646">
    <property type="entry name" value="Ami_3"/>
    <property type="match status" value="1"/>
</dbReference>
<evidence type="ECO:0000256" key="1">
    <source>
        <dbReference type="ARBA" id="ARBA00001561"/>
    </source>
</evidence>
<reference evidence="6 7" key="1">
    <citation type="submission" date="2018-09" db="EMBL/GenBank/DDBJ databases">
        <title>Profundibacter amoris BAR1 gen. nov., sp. nov., a new member of the Roseobacter clade isolated at Lokis Castle Vent Field on the Arctic Mid-Oceanic Ridge.</title>
        <authorList>
            <person name="Le Moine Bauer S."/>
            <person name="Sjoeberg A.G."/>
            <person name="L'Haridon S."/>
            <person name="Stokke R."/>
            <person name="Roalkvam I."/>
            <person name="Steen I.H."/>
            <person name="Dahle H."/>
        </authorList>
    </citation>
    <scope>NUCLEOTIDE SEQUENCE [LARGE SCALE GENOMIC DNA]</scope>
    <source>
        <strain evidence="6 7">BAR1</strain>
    </source>
</reference>
<proteinExistence type="predicted"/>
<dbReference type="SUPFAM" id="SSF53187">
    <property type="entry name" value="Zn-dependent exopeptidases"/>
    <property type="match status" value="1"/>
</dbReference>
<dbReference type="GO" id="GO:0030288">
    <property type="term" value="C:outer membrane-bounded periplasmic space"/>
    <property type="evidence" value="ECO:0007669"/>
    <property type="project" value="TreeGrafter"/>
</dbReference>
<dbReference type="InterPro" id="IPR050695">
    <property type="entry name" value="N-acetylmuramoyl_amidase_3"/>
</dbReference>
<evidence type="ECO:0000259" key="5">
    <source>
        <dbReference type="SMART" id="SM00646"/>
    </source>
</evidence>
<feature type="signal peptide" evidence="4">
    <location>
        <begin position="1"/>
        <end position="21"/>
    </location>
</feature>
<dbReference type="InterPro" id="IPR021731">
    <property type="entry name" value="AMIN_dom"/>
</dbReference>
<organism evidence="6 7">
    <name type="scientific">Profundibacter amoris</name>
    <dbReference type="NCBI Taxonomy" id="2171755"/>
    <lineage>
        <taxon>Bacteria</taxon>
        <taxon>Pseudomonadati</taxon>
        <taxon>Pseudomonadota</taxon>
        <taxon>Alphaproteobacteria</taxon>
        <taxon>Rhodobacterales</taxon>
        <taxon>Paracoccaceae</taxon>
        <taxon>Profundibacter</taxon>
    </lineage>
</organism>
<dbReference type="GO" id="GO:0008745">
    <property type="term" value="F:N-acetylmuramoyl-L-alanine amidase activity"/>
    <property type="evidence" value="ECO:0007669"/>
    <property type="project" value="UniProtKB-EC"/>
</dbReference>
<sequence>MSGIARLLMMVLVLWAGAAQAQQMTVLARLDASRSFIRDEGHGGLAIDLHLTQAVPYRVFTLDEPRRLVVDFREVDWGGVKAADLVQGSQASGARFGVFRPGWSRMVVDLVAPVVVKTATMVTDPNDGDAMVHIRLVAGDAAGFAARAGVPQTPLWGVPQSAGVRRPVARQSGGALVVVLDPGHGGIDPGAQTGGETEANLMLSFARQIKEDLTRAGGFKVVLTRNEDLFVPLETRISIARKAGADVFISLHADALSEGRAAGATVYTLSDTASDEASALLAERHDRNDLLAGVDLAGQDDVIAGVLMDMARVETAPRAGQLADQLVKGLTAAIGRMHSRPRQSASFSVLKAADIPSVLIEIGFLSNPQDLQNLSSSEWRAKAASGIRAALVEWAASDAARAQLRRE</sequence>
<dbReference type="Pfam" id="PF01520">
    <property type="entry name" value="Amidase_3"/>
    <property type="match status" value="1"/>
</dbReference>
<dbReference type="PANTHER" id="PTHR30404:SF0">
    <property type="entry name" value="N-ACETYLMURAMOYL-L-ALANINE AMIDASE AMIC"/>
    <property type="match status" value="1"/>
</dbReference>
<feature type="chain" id="PRO_5016888962" description="N-acetylmuramoyl-L-alanine amidase" evidence="4">
    <location>
        <begin position="22"/>
        <end position="407"/>
    </location>
</feature>
<dbReference type="Pfam" id="PF11741">
    <property type="entry name" value="AMIN"/>
    <property type="match status" value="1"/>
</dbReference>
<dbReference type="InterPro" id="IPR002508">
    <property type="entry name" value="MurNAc-LAA_cat"/>
</dbReference>
<name>A0A347UHE0_9RHOB</name>
<dbReference type="EC" id="3.5.1.28" evidence="2"/>
<evidence type="ECO:0000313" key="6">
    <source>
        <dbReference type="EMBL" id="AXX98268.1"/>
    </source>
</evidence>
<dbReference type="Gene3D" id="2.60.40.3500">
    <property type="match status" value="1"/>
</dbReference>
<evidence type="ECO:0000313" key="7">
    <source>
        <dbReference type="Proteomes" id="UP000261704"/>
    </source>
</evidence>
<keyword evidence="4" id="KW-0732">Signal</keyword>
<accession>A0A347UHE0</accession>
<dbReference type="PANTHER" id="PTHR30404">
    <property type="entry name" value="N-ACETYLMURAMOYL-L-ALANINE AMIDASE"/>
    <property type="match status" value="1"/>
</dbReference>
<evidence type="ECO:0000256" key="4">
    <source>
        <dbReference type="SAM" id="SignalP"/>
    </source>
</evidence>
<dbReference type="Gene3D" id="3.40.630.40">
    <property type="entry name" value="Zn-dependent exopeptidases"/>
    <property type="match status" value="1"/>
</dbReference>
<dbReference type="AlphaFoldDB" id="A0A347UHE0"/>
<dbReference type="EMBL" id="CP032125">
    <property type="protein sequence ID" value="AXX98268.1"/>
    <property type="molecule type" value="Genomic_DNA"/>
</dbReference>
<dbReference type="GO" id="GO:0009253">
    <property type="term" value="P:peptidoglycan catabolic process"/>
    <property type="evidence" value="ECO:0007669"/>
    <property type="project" value="InterPro"/>
</dbReference>
<dbReference type="OrthoDB" id="9806267at2"/>